<feature type="signal peptide" evidence="1">
    <location>
        <begin position="1"/>
        <end position="24"/>
    </location>
</feature>
<keyword evidence="1" id="KW-0732">Signal</keyword>
<feature type="chain" id="PRO_5047364593" evidence="1">
    <location>
        <begin position="25"/>
        <end position="135"/>
    </location>
</feature>
<accession>A0ABQ9CMK7</accession>
<dbReference type="Proteomes" id="UP001145742">
    <property type="component" value="Unassembled WGS sequence"/>
</dbReference>
<keyword evidence="3" id="KW-1185">Reference proteome</keyword>
<comment type="caution">
    <text evidence="2">The sequence shown here is derived from an EMBL/GenBank/DDBJ whole genome shotgun (WGS) entry which is preliminary data.</text>
</comment>
<evidence type="ECO:0000256" key="1">
    <source>
        <dbReference type="SAM" id="SignalP"/>
    </source>
</evidence>
<dbReference type="EMBL" id="WHWB01034705">
    <property type="protein sequence ID" value="KAJ7405486.1"/>
    <property type="molecule type" value="Genomic_DNA"/>
</dbReference>
<sequence length="135" mass="15605">MPTRAVYLLYLSLAGIWDFETVWMHPSELLTVTELWKITLERTCSWCQKHKTDALFPDNTKLGVSVDLLEGKKALQRDLGRLDLCAEANGMKFNKAWCRVLHFDHNKPLQCSRLGEEWLESSPVIKDLEELIDNS</sequence>
<gene>
    <name evidence="2" type="ORF">WISP_139282</name>
</gene>
<name>A0ABQ9CMK7_9PASS</name>
<protein>
    <submittedName>
        <fullName evidence="2">Rna-directed dna polymerase from mobile element jockey-like</fullName>
    </submittedName>
</protein>
<proteinExistence type="predicted"/>
<reference evidence="2" key="1">
    <citation type="submission" date="2019-10" db="EMBL/GenBank/DDBJ databases">
        <authorList>
            <person name="Soares A.E.R."/>
            <person name="Aleixo A."/>
            <person name="Schneider P."/>
            <person name="Miyaki C.Y."/>
            <person name="Schneider M.P."/>
            <person name="Mello C."/>
            <person name="Vasconcelos A.T.R."/>
        </authorList>
    </citation>
    <scope>NUCLEOTIDE SEQUENCE</scope>
    <source>
        <tissue evidence="2">Muscle</tissue>
    </source>
</reference>
<organism evidence="2 3">
    <name type="scientific">Willisornis vidua</name>
    <name type="common">Xingu scale-backed antbird</name>
    <dbReference type="NCBI Taxonomy" id="1566151"/>
    <lineage>
        <taxon>Eukaryota</taxon>
        <taxon>Metazoa</taxon>
        <taxon>Chordata</taxon>
        <taxon>Craniata</taxon>
        <taxon>Vertebrata</taxon>
        <taxon>Euteleostomi</taxon>
        <taxon>Archelosauria</taxon>
        <taxon>Archosauria</taxon>
        <taxon>Dinosauria</taxon>
        <taxon>Saurischia</taxon>
        <taxon>Theropoda</taxon>
        <taxon>Coelurosauria</taxon>
        <taxon>Aves</taxon>
        <taxon>Neognathae</taxon>
        <taxon>Neoaves</taxon>
        <taxon>Telluraves</taxon>
        <taxon>Australaves</taxon>
        <taxon>Passeriformes</taxon>
        <taxon>Thamnophilidae</taxon>
        <taxon>Willisornis</taxon>
    </lineage>
</organism>
<evidence type="ECO:0000313" key="2">
    <source>
        <dbReference type="EMBL" id="KAJ7405486.1"/>
    </source>
</evidence>
<evidence type="ECO:0000313" key="3">
    <source>
        <dbReference type="Proteomes" id="UP001145742"/>
    </source>
</evidence>